<dbReference type="InterPro" id="IPR053134">
    <property type="entry name" value="RNA-dir_DNA_polymerase"/>
</dbReference>
<dbReference type="InterPro" id="IPR043502">
    <property type="entry name" value="DNA/RNA_pol_sf"/>
</dbReference>
<dbReference type="InterPro" id="IPR000477">
    <property type="entry name" value="RT_dom"/>
</dbReference>
<name>A0A9P1E3T3_CUSEU</name>
<comment type="caution">
    <text evidence="2">The sequence shown here is derived from an EMBL/GenBank/DDBJ whole genome shotgun (WGS) entry which is preliminary data.</text>
</comment>
<feature type="domain" description="Reverse transcriptase" evidence="1">
    <location>
        <begin position="179"/>
        <end position="331"/>
    </location>
</feature>
<dbReference type="InterPro" id="IPR043128">
    <property type="entry name" value="Rev_trsase/Diguanyl_cyclase"/>
</dbReference>
<dbReference type="OrthoDB" id="1304181at2759"/>
<sequence>MRHLCLKFPAVGGVGYSRWDRKLSRACYLQITKKVSKNELHVDTITGTVEGEEERPRAEPIEEVEDFALDPAKPERVVKIGAKLPEELKTSITEALRAYAIIFALGLEDMLGIHRRVITHRLVVDPSVTLIKQKKSYLSVERRDFVKEEVTMLLAIKHIREVKYPSWLANVVLAQKPLTFRMCVDYIDLNKAYPMDPFPLPNIDQLLDEMAGCEIMSFLDAFRRYHQIYMHEEDAEKTTFMTPECIFSYLVMAFGLKNSGAYTRMVARVFQAVLGCTMEAYVDDMIVKSKESSSHADDLREIFAILQKFNLRLNPKKCTFGVQGGKFLGYMMSRRGIEANHEKIQVIINM</sequence>
<dbReference type="SUPFAM" id="SSF56672">
    <property type="entry name" value="DNA/RNA polymerases"/>
    <property type="match status" value="1"/>
</dbReference>
<gene>
    <name evidence="2" type="ORF">CEURO_LOCUS6026</name>
</gene>
<dbReference type="Proteomes" id="UP001152484">
    <property type="component" value="Unassembled WGS sequence"/>
</dbReference>
<dbReference type="Gene3D" id="3.10.10.10">
    <property type="entry name" value="HIV Type 1 Reverse Transcriptase, subunit A, domain 1"/>
    <property type="match status" value="1"/>
</dbReference>
<dbReference type="PANTHER" id="PTHR24559">
    <property type="entry name" value="TRANSPOSON TY3-I GAG-POL POLYPROTEIN"/>
    <property type="match status" value="1"/>
</dbReference>
<dbReference type="Pfam" id="PF00078">
    <property type="entry name" value="RVT_1"/>
    <property type="match status" value="1"/>
</dbReference>
<dbReference type="EMBL" id="CAMAPE010000010">
    <property type="protein sequence ID" value="CAH9076796.1"/>
    <property type="molecule type" value="Genomic_DNA"/>
</dbReference>
<accession>A0A9P1E3T3</accession>
<evidence type="ECO:0000259" key="1">
    <source>
        <dbReference type="Pfam" id="PF00078"/>
    </source>
</evidence>
<organism evidence="2 3">
    <name type="scientific">Cuscuta europaea</name>
    <name type="common">European dodder</name>
    <dbReference type="NCBI Taxonomy" id="41803"/>
    <lineage>
        <taxon>Eukaryota</taxon>
        <taxon>Viridiplantae</taxon>
        <taxon>Streptophyta</taxon>
        <taxon>Embryophyta</taxon>
        <taxon>Tracheophyta</taxon>
        <taxon>Spermatophyta</taxon>
        <taxon>Magnoliopsida</taxon>
        <taxon>eudicotyledons</taxon>
        <taxon>Gunneridae</taxon>
        <taxon>Pentapetalae</taxon>
        <taxon>asterids</taxon>
        <taxon>lamiids</taxon>
        <taxon>Solanales</taxon>
        <taxon>Convolvulaceae</taxon>
        <taxon>Cuscuteae</taxon>
        <taxon>Cuscuta</taxon>
        <taxon>Cuscuta subgen. Cuscuta</taxon>
    </lineage>
</organism>
<protein>
    <recommendedName>
        <fullName evidence="1">Reverse transcriptase domain-containing protein</fullName>
    </recommendedName>
</protein>
<evidence type="ECO:0000313" key="3">
    <source>
        <dbReference type="Proteomes" id="UP001152484"/>
    </source>
</evidence>
<reference evidence="2" key="1">
    <citation type="submission" date="2022-07" db="EMBL/GenBank/DDBJ databases">
        <authorList>
            <person name="Macas J."/>
            <person name="Novak P."/>
            <person name="Neumann P."/>
        </authorList>
    </citation>
    <scope>NUCLEOTIDE SEQUENCE</scope>
</reference>
<evidence type="ECO:0000313" key="2">
    <source>
        <dbReference type="EMBL" id="CAH9076796.1"/>
    </source>
</evidence>
<dbReference type="PANTHER" id="PTHR24559:SF444">
    <property type="entry name" value="REVERSE TRANSCRIPTASE DOMAIN-CONTAINING PROTEIN"/>
    <property type="match status" value="1"/>
</dbReference>
<dbReference type="AlphaFoldDB" id="A0A9P1E3T3"/>
<dbReference type="CDD" id="cd01647">
    <property type="entry name" value="RT_LTR"/>
    <property type="match status" value="1"/>
</dbReference>
<dbReference type="Gene3D" id="3.30.70.270">
    <property type="match status" value="1"/>
</dbReference>
<keyword evidence="3" id="KW-1185">Reference proteome</keyword>
<proteinExistence type="predicted"/>